<keyword evidence="3" id="KW-0804">Transcription</keyword>
<dbReference type="PROSITE" id="PS00463">
    <property type="entry name" value="ZN2_CY6_FUNGAL_1"/>
    <property type="match status" value="1"/>
</dbReference>
<dbReference type="SMART" id="SM00066">
    <property type="entry name" value="GAL4"/>
    <property type="match status" value="1"/>
</dbReference>
<dbReference type="GO" id="GO:0003677">
    <property type="term" value="F:DNA binding"/>
    <property type="evidence" value="ECO:0007669"/>
    <property type="project" value="UniProtKB-KW"/>
</dbReference>
<keyword evidence="4" id="KW-0539">Nucleus</keyword>
<dbReference type="CDD" id="cd12148">
    <property type="entry name" value="fungal_TF_MHR"/>
    <property type="match status" value="1"/>
</dbReference>
<reference evidence="6 7" key="1">
    <citation type="submission" date="2015-08" db="EMBL/GenBank/DDBJ databases">
        <title>Genome sequencing of Penicillium nordicum.</title>
        <authorList>
            <person name="Nguyen H.D."/>
            <person name="Seifert K.A."/>
        </authorList>
    </citation>
    <scope>NUCLEOTIDE SEQUENCE [LARGE SCALE GENOMIC DNA]</scope>
    <source>
        <strain evidence="6 7">DAOMC 185683</strain>
    </source>
</reference>
<dbReference type="CDD" id="cd00067">
    <property type="entry name" value="GAL4"/>
    <property type="match status" value="1"/>
</dbReference>
<dbReference type="Proteomes" id="UP000037696">
    <property type="component" value="Unassembled WGS sequence"/>
</dbReference>
<dbReference type="InterPro" id="IPR001138">
    <property type="entry name" value="Zn2Cys6_DnaBD"/>
</dbReference>
<dbReference type="GO" id="GO:0008270">
    <property type="term" value="F:zinc ion binding"/>
    <property type="evidence" value="ECO:0007669"/>
    <property type="project" value="InterPro"/>
</dbReference>
<comment type="caution">
    <text evidence="6">The sequence shown here is derived from an EMBL/GenBank/DDBJ whole genome shotgun (WGS) entry which is preliminary data.</text>
</comment>
<dbReference type="OrthoDB" id="4685598at2759"/>
<evidence type="ECO:0000256" key="4">
    <source>
        <dbReference type="ARBA" id="ARBA00023242"/>
    </source>
</evidence>
<dbReference type="PROSITE" id="PS50048">
    <property type="entry name" value="ZN2_CY6_FUNGAL_2"/>
    <property type="match status" value="1"/>
</dbReference>
<accession>A0A0M9WJU5</accession>
<evidence type="ECO:0000256" key="1">
    <source>
        <dbReference type="ARBA" id="ARBA00023015"/>
    </source>
</evidence>
<proteinExistence type="predicted"/>
<dbReference type="InterPro" id="IPR036864">
    <property type="entry name" value="Zn2-C6_fun-type_DNA-bd_sf"/>
</dbReference>
<dbReference type="GO" id="GO:0000981">
    <property type="term" value="F:DNA-binding transcription factor activity, RNA polymerase II-specific"/>
    <property type="evidence" value="ECO:0007669"/>
    <property type="project" value="InterPro"/>
</dbReference>
<evidence type="ECO:0000313" key="6">
    <source>
        <dbReference type="EMBL" id="KOS47642.1"/>
    </source>
</evidence>
<dbReference type="SUPFAM" id="SSF57701">
    <property type="entry name" value="Zn2/Cys6 DNA-binding domain"/>
    <property type="match status" value="1"/>
</dbReference>
<dbReference type="Pfam" id="PF00172">
    <property type="entry name" value="Zn_clus"/>
    <property type="match status" value="1"/>
</dbReference>
<dbReference type="PANTHER" id="PTHR47785">
    <property type="entry name" value="ZN(II)2CYS6 TRANSCRIPTION FACTOR (EUROFUNG)-RELATED-RELATED"/>
    <property type="match status" value="1"/>
</dbReference>
<evidence type="ECO:0000256" key="3">
    <source>
        <dbReference type="ARBA" id="ARBA00023163"/>
    </source>
</evidence>
<gene>
    <name evidence="6" type="ORF">ACN38_g1396</name>
</gene>
<evidence type="ECO:0000259" key="5">
    <source>
        <dbReference type="PROSITE" id="PS50048"/>
    </source>
</evidence>
<dbReference type="Gene3D" id="4.10.240.10">
    <property type="entry name" value="Zn(2)-C6 fungal-type DNA-binding domain"/>
    <property type="match status" value="1"/>
</dbReference>
<dbReference type="STRING" id="229535.A0A0M9WJU5"/>
<sequence length="569" mass="63575">MEERRPNKRKRTTLACDACRARRTKCDSQKPSCRYCQTHGLDCLYQEAPAEPPSRVEAELNGVNKRLDQLISLMLPAEPISLDVRDGDRNPPTEYRALADQESSPFDLPSKLLGNSSVMHALGLDADFAQVLTRGERATGFEGHVNAGTRMLIVHHRHSVRALAAFSARVHTWYPIFPSGFTEEYFRVLSGPLHPSSESCLSLLVAALGHLVAEDEESLDIPYFQTALTSLPIIIAECSIRSVQCLMLISLYYCCLLKPYQAHDYCLIASSKIQNLIKSGLEGDDLNAVEQSRRAYWGALLLENEIGGQLDVANSGIWCLDEHVPLPVCHETWQFTPESTSPEIAAPDSPDFAPSTNASVKNMQSYFLAEIAMRRMLHRCNTAVQVTSAGKYVYAPGIALELERQLEEWYCCLPEMDRFGKGDVLQPLEPVDLLSCPLSNFLRVQYYCCKLSIYWPAVYQAMQDGAATNLLLDHCRRFLDSYVMLIPSIIAAFNDCRVNRWTLFISLFITSVAAMTAANTPCLSALCSPQLYQRIQASGRAEQTILRKSPSLMLLQGVLEERLLESGFV</sequence>
<evidence type="ECO:0000256" key="2">
    <source>
        <dbReference type="ARBA" id="ARBA00023125"/>
    </source>
</evidence>
<dbReference type="PANTHER" id="PTHR47785:SF3">
    <property type="entry name" value="ZN(2)-C6 FUNGAL-TYPE DOMAIN-CONTAINING PROTEIN"/>
    <property type="match status" value="1"/>
</dbReference>
<dbReference type="EMBL" id="LHQQ01000014">
    <property type="protein sequence ID" value="KOS47642.1"/>
    <property type="molecule type" value="Genomic_DNA"/>
</dbReference>
<dbReference type="AlphaFoldDB" id="A0A0M9WJU5"/>
<keyword evidence="1" id="KW-0805">Transcription regulation</keyword>
<organism evidence="6 7">
    <name type="scientific">Penicillium nordicum</name>
    <dbReference type="NCBI Taxonomy" id="229535"/>
    <lineage>
        <taxon>Eukaryota</taxon>
        <taxon>Fungi</taxon>
        <taxon>Dikarya</taxon>
        <taxon>Ascomycota</taxon>
        <taxon>Pezizomycotina</taxon>
        <taxon>Eurotiomycetes</taxon>
        <taxon>Eurotiomycetidae</taxon>
        <taxon>Eurotiales</taxon>
        <taxon>Aspergillaceae</taxon>
        <taxon>Penicillium</taxon>
    </lineage>
</organism>
<keyword evidence="2" id="KW-0238">DNA-binding</keyword>
<protein>
    <recommendedName>
        <fullName evidence="5">Zn(2)-C6 fungal-type domain-containing protein</fullName>
    </recommendedName>
</protein>
<keyword evidence="7" id="KW-1185">Reference proteome</keyword>
<feature type="domain" description="Zn(2)-C6 fungal-type" evidence="5">
    <location>
        <begin position="15"/>
        <end position="45"/>
    </location>
</feature>
<evidence type="ECO:0000313" key="7">
    <source>
        <dbReference type="Proteomes" id="UP000037696"/>
    </source>
</evidence>
<name>A0A0M9WJU5_9EURO</name>
<dbReference type="InterPro" id="IPR053181">
    <property type="entry name" value="EcdB-like_regulator"/>
</dbReference>